<sequence>MPKTRKSSRNKRKNGVSYSTSRSSGSSKNPKSRTRHQTRKNENLDSSNSETSPFKGFSNPNPQQSPPELVPELVNLEAQPENSKDDLFDSLLDDEHRNHFHGTRKTYKNKKKENRDKGLHEFSDCQNRTNILKWLNDTRNVFDRLTQTQVDVVSDVDTQVTFDMPSVSQKPRKRSSREPKSVRRSPPKTRARSLDIHIKKNEGSGRNERHSLAGDTPGLENYQIEEVMTDEDVAVPAEKDAKIIIDLMEEEYLDNIEREMQTEKKNQSGNGWGRIKDMSKSLNRQPKQLKVVVKGSPKKEVDSLNNNRCYDYDVLESYFIENMEKLMNDEKTGLVSGKNLLQAGKDFVQILRKFVGCEDREKLNEFKFVADELKTIFNSVEDASTQTCVVSVDKNTQVRPSVGDMGVQTHEPVVKHHKFIQTEVVTSSVEIQTVDESDTSRNMVKRQFSAASTTPSDIFVLDDEERREINDAFETEFGVKNEQENQPKSEVFEDDIDFDFNTEDMLKGSKASTGGNGATAESDLVVSGPSTDGNVKGTKRFLPESPLHDPDKYRSKRPCAQFINEELSVAFSEEIVEERGVEVKKSQVVITLSDDNDSEYNHYIDKVLEKTNPPPPQAPAKTRTQEQIEELEEMIANARKTTRNVEDPTDYFKPSSYFPNPDKTSKNIRRNLFDAKNDQTKISPSVFSESMFASERNVTVVANQTLTEDNVDIVMKQVDPSAGKAETCDLDREVENIMKVNILENVVVKNADSKKEEDLSQCSDVDIVESTPQKIRFPSFSSEREESALDVTLPPPIEFQDSEKHHVRKSDDVSQVFSPPRRPLAIINKITSTPVSQRQDSENISLSPISCHGNNCKTLPKTPHEEHKKVRFSPIQQTNKSSNRENRRTLGPYELAQQQFSKFCPLTIIKKPLSQGNSTPKQKSILTYVRPSQDSPKSHKSASFEGLGHRKPCIACSRVSKEQVIAISSLTNKKLASYSTSFTPKVTHLIVATNDKNCLKDHTIKFVSAVASGAWVLNFGWVQQCLAKNALVPEEPFEVLDVSGAPGPQRSRLNRSTKPLFKGYKIHAAAPFASTTQQEVESVVRLLGGKVVPSPEHLLDKHGFVCVIVTEARATQDFELYETWLEALKVVTVDIEWLSRSVGQYNLLSLRPFTLCSDDTIDNLGYPPELTANMTYSFSQQTFSSVPSST</sequence>
<keyword evidence="4" id="KW-0234">DNA repair</keyword>
<protein>
    <recommendedName>
        <fullName evidence="7">BRCT domain-containing protein</fullName>
    </recommendedName>
</protein>
<dbReference type="InterPro" id="IPR036420">
    <property type="entry name" value="BRCT_dom_sf"/>
</dbReference>
<evidence type="ECO:0000256" key="2">
    <source>
        <dbReference type="ARBA" id="ARBA00022737"/>
    </source>
</evidence>
<feature type="compositionally biased region" description="Basic residues" evidence="6">
    <location>
        <begin position="1"/>
        <end position="14"/>
    </location>
</feature>
<dbReference type="SMART" id="SM00292">
    <property type="entry name" value="BRCT"/>
    <property type="match status" value="2"/>
</dbReference>
<feature type="compositionally biased region" description="Basic and acidic residues" evidence="6">
    <location>
        <begin position="82"/>
        <end position="97"/>
    </location>
</feature>
<feature type="region of interest" description="Disordered" evidence="6">
    <location>
        <begin position="645"/>
        <end position="665"/>
    </location>
</feature>
<organism evidence="8 9">
    <name type="scientific">Zophobas morio</name>
    <dbReference type="NCBI Taxonomy" id="2755281"/>
    <lineage>
        <taxon>Eukaryota</taxon>
        <taxon>Metazoa</taxon>
        <taxon>Ecdysozoa</taxon>
        <taxon>Arthropoda</taxon>
        <taxon>Hexapoda</taxon>
        <taxon>Insecta</taxon>
        <taxon>Pterygota</taxon>
        <taxon>Neoptera</taxon>
        <taxon>Endopterygota</taxon>
        <taxon>Coleoptera</taxon>
        <taxon>Polyphaga</taxon>
        <taxon>Cucujiformia</taxon>
        <taxon>Tenebrionidae</taxon>
        <taxon>Zophobas</taxon>
    </lineage>
</organism>
<dbReference type="PANTHER" id="PTHR13763">
    <property type="entry name" value="BREAST CANCER TYPE 1 SUSCEPTIBILITY PROTEIN BRCA1"/>
    <property type="match status" value="1"/>
</dbReference>
<evidence type="ECO:0000313" key="9">
    <source>
        <dbReference type="Proteomes" id="UP001168821"/>
    </source>
</evidence>
<gene>
    <name evidence="8" type="ORF">Zmor_016166</name>
</gene>
<feature type="compositionally biased region" description="Basic residues" evidence="6">
    <location>
        <begin position="98"/>
        <end position="112"/>
    </location>
</feature>
<keyword evidence="2" id="KW-0677">Repeat</keyword>
<feature type="region of interest" description="Disordered" evidence="6">
    <location>
        <begin position="508"/>
        <end position="553"/>
    </location>
</feature>
<feature type="region of interest" description="Disordered" evidence="6">
    <location>
        <begin position="1"/>
        <end position="119"/>
    </location>
</feature>
<dbReference type="EMBL" id="JALNTZ010000004">
    <property type="protein sequence ID" value="KAJ3657141.1"/>
    <property type="molecule type" value="Genomic_DNA"/>
</dbReference>
<dbReference type="PROSITE" id="PS50172">
    <property type="entry name" value="BRCT"/>
    <property type="match status" value="2"/>
</dbReference>
<dbReference type="Proteomes" id="UP001168821">
    <property type="component" value="Unassembled WGS sequence"/>
</dbReference>
<dbReference type="GO" id="GO:0031436">
    <property type="term" value="C:BRCA1-BARD1 complex"/>
    <property type="evidence" value="ECO:0007669"/>
    <property type="project" value="TreeGrafter"/>
</dbReference>
<feature type="compositionally biased region" description="Low complexity" evidence="6">
    <location>
        <begin position="15"/>
        <end position="29"/>
    </location>
</feature>
<dbReference type="InterPro" id="IPR001357">
    <property type="entry name" value="BRCT_dom"/>
</dbReference>
<evidence type="ECO:0000256" key="4">
    <source>
        <dbReference type="ARBA" id="ARBA00023204"/>
    </source>
</evidence>
<feature type="compositionally biased region" description="Polar residues" evidence="6">
    <location>
        <begin position="44"/>
        <end position="62"/>
    </location>
</feature>
<dbReference type="Gene3D" id="3.40.50.10190">
    <property type="entry name" value="BRCT domain"/>
    <property type="match status" value="2"/>
</dbReference>
<comment type="subcellular location">
    <subcellularLocation>
        <location evidence="1">Nucleus</location>
    </subcellularLocation>
</comment>
<dbReference type="GO" id="GO:0000724">
    <property type="term" value="P:double-strand break repair via homologous recombination"/>
    <property type="evidence" value="ECO:0007669"/>
    <property type="project" value="TreeGrafter"/>
</dbReference>
<keyword evidence="9" id="KW-1185">Reference proteome</keyword>
<evidence type="ECO:0000256" key="6">
    <source>
        <dbReference type="SAM" id="MobiDB-lite"/>
    </source>
</evidence>
<dbReference type="GO" id="GO:0070531">
    <property type="term" value="C:BRCA1-A complex"/>
    <property type="evidence" value="ECO:0007669"/>
    <property type="project" value="TreeGrafter"/>
</dbReference>
<evidence type="ECO:0000256" key="5">
    <source>
        <dbReference type="ARBA" id="ARBA00023242"/>
    </source>
</evidence>
<dbReference type="PANTHER" id="PTHR13763:SF0">
    <property type="entry name" value="BREAST CANCER TYPE 1 SUSCEPTIBILITY PROTEIN"/>
    <property type="match status" value="1"/>
</dbReference>
<dbReference type="AlphaFoldDB" id="A0AA38MHX1"/>
<dbReference type="GO" id="GO:0045944">
    <property type="term" value="P:positive regulation of transcription by RNA polymerase II"/>
    <property type="evidence" value="ECO:0007669"/>
    <property type="project" value="TreeGrafter"/>
</dbReference>
<evidence type="ECO:0000256" key="1">
    <source>
        <dbReference type="ARBA" id="ARBA00004123"/>
    </source>
</evidence>
<name>A0AA38MHX1_9CUCU</name>
<dbReference type="Pfam" id="PF00533">
    <property type="entry name" value="BRCT"/>
    <property type="match status" value="1"/>
</dbReference>
<evidence type="ECO:0000256" key="3">
    <source>
        <dbReference type="ARBA" id="ARBA00022763"/>
    </source>
</evidence>
<dbReference type="GO" id="GO:0004842">
    <property type="term" value="F:ubiquitin-protein transferase activity"/>
    <property type="evidence" value="ECO:0007669"/>
    <property type="project" value="TreeGrafter"/>
</dbReference>
<feature type="compositionally biased region" description="Basic and acidic residues" evidence="6">
    <location>
        <begin position="192"/>
        <end position="212"/>
    </location>
</feature>
<feature type="domain" description="BRCT" evidence="7">
    <location>
        <begin position="1056"/>
        <end position="1155"/>
    </location>
</feature>
<reference evidence="8" key="1">
    <citation type="journal article" date="2023" name="G3 (Bethesda)">
        <title>Whole genome assemblies of Zophobas morio and Tenebrio molitor.</title>
        <authorList>
            <person name="Kaur S."/>
            <person name="Stinson S.A."/>
            <person name="diCenzo G.C."/>
        </authorList>
    </citation>
    <scope>NUCLEOTIDE SEQUENCE</scope>
    <source>
        <strain evidence="8">QUZm001</strain>
    </source>
</reference>
<keyword evidence="3" id="KW-0227">DNA damage</keyword>
<proteinExistence type="predicted"/>
<dbReference type="InterPro" id="IPR031099">
    <property type="entry name" value="BRCA1-associated"/>
</dbReference>
<evidence type="ECO:0000259" key="7">
    <source>
        <dbReference type="PROSITE" id="PS50172"/>
    </source>
</evidence>
<comment type="caution">
    <text evidence="8">The sequence shown here is derived from an EMBL/GenBank/DDBJ whole genome shotgun (WGS) entry which is preliminary data.</text>
</comment>
<feature type="region of interest" description="Disordered" evidence="6">
    <location>
        <begin position="860"/>
        <end position="887"/>
    </location>
</feature>
<feature type="region of interest" description="Disordered" evidence="6">
    <location>
        <begin position="163"/>
        <end position="219"/>
    </location>
</feature>
<feature type="compositionally biased region" description="Basic residues" evidence="6">
    <location>
        <begin position="182"/>
        <end position="191"/>
    </location>
</feature>
<feature type="domain" description="BRCT" evidence="7">
    <location>
        <begin position="976"/>
        <end position="1039"/>
    </location>
</feature>
<accession>A0AA38MHX1</accession>
<keyword evidence="5" id="KW-0539">Nucleus</keyword>
<dbReference type="SUPFAM" id="SSF52113">
    <property type="entry name" value="BRCT domain"/>
    <property type="match status" value="2"/>
</dbReference>
<evidence type="ECO:0000313" key="8">
    <source>
        <dbReference type="EMBL" id="KAJ3657141.1"/>
    </source>
</evidence>